<evidence type="ECO:0008006" key="4">
    <source>
        <dbReference type="Google" id="ProtNLM"/>
    </source>
</evidence>
<reference evidence="2 3" key="1">
    <citation type="submission" date="2018-04" db="EMBL/GenBank/DDBJ databases">
        <title>Genomic Encyclopedia of Archaeal and Bacterial Type Strains, Phase II (KMG-II): from individual species to whole genera.</title>
        <authorList>
            <person name="Goeker M."/>
        </authorList>
    </citation>
    <scope>NUCLEOTIDE SEQUENCE [LARGE SCALE GENOMIC DNA]</scope>
    <source>
        <strain evidence="2 3">DSM 21823</strain>
    </source>
</reference>
<accession>A0A2T6AUQ7</accession>
<keyword evidence="1" id="KW-1133">Transmembrane helix</keyword>
<feature type="transmembrane region" description="Helical" evidence="1">
    <location>
        <begin position="129"/>
        <end position="147"/>
    </location>
</feature>
<dbReference type="Pfam" id="PF06532">
    <property type="entry name" value="NrsF"/>
    <property type="match status" value="1"/>
</dbReference>
<feature type="transmembrane region" description="Helical" evidence="1">
    <location>
        <begin position="21"/>
        <end position="41"/>
    </location>
</feature>
<feature type="transmembrane region" description="Helical" evidence="1">
    <location>
        <begin position="188"/>
        <end position="209"/>
    </location>
</feature>
<organism evidence="2 3">
    <name type="scientific">Gemmobacter caeni</name>
    <dbReference type="NCBI Taxonomy" id="589035"/>
    <lineage>
        <taxon>Bacteria</taxon>
        <taxon>Pseudomonadati</taxon>
        <taxon>Pseudomonadota</taxon>
        <taxon>Alphaproteobacteria</taxon>
        <taxon>Rhodobacterales</taxon>
        <taxon>Paracoccaceae</taxon>
        <taxon>Gemmobacter</taxon>
    </lineage>
</organism>
<dbReference type="AlphaFoldDB" id="A0A2T6AUQ7"/>
<evidence type="ECO:0000313" key="2">
    <source>
        <dbReference type="EMBL" id="PTX47545.1"/>
    </source>
</evidence>
<name>A0A2T6AUQ7_9RHOB</name>
<comment type="caution">
    <text evidence="2">The sequence shown here is derived from an EMBL/GenBank/DDBJ whole genome shotgun (WGS) entry which is preliminary data.</text>
</comment>
<feature type="transmembrane region" description="Helical" evidence="1">
    <location>
        <begin position="154"/>
        <end position="176"/>
    </location>
</feature>
<gene>
    <name evidence="2" type="ORF">C8N34_11233</name>
</gene>
<keyword evidence="1" id="KW-0812">Transmembrane</keyword>
<evidence type="ECO:0000313" key="3">
    <source>
        <dbReference type="Proteomes" id="UP000244224"/>
    </source>
</evidence>
<keyword evidence="1" id="KW-0472">Membrane</keyword>
<dbReference type="InterPro" id="IPR009495">
    <property type="entry name" value="NrsF"/>
</dbReference>
<feature type="transmembrane region" description="Helical" evidence="1">
    <location>
        <begin position="53"/>
        <end position="78"/>
    </location>
</feature>
<keyword evidence="3" id="KW-1185">Reference proteome</keyword>
<dbReference type="EMBL" id="QBKP01000012">
    <property type="protein sequence ID" value="PTX47545.1"/>
    <property type="molecule type" value="Genomic_DNA"/>
</dbReference>
<protein>
    <recommendedName>
        <fullName evidence="4">DUF1109 domain-containing protein</fullName>
    </recommendedName>
</protein>
<feature type="transmembrane region" description="Helical" evidence="1">
    <location>
        <begin position="90"/>
        <end position="109"/>
    </location>
</feature>
<proteinExistence type="predicted"/>
<dbReference type="Proteomes" id="UP000244224">
    <property type="component" value="Unassembled WGS sequence"/>
</dbReference>
<dbReference type="RefSeq" id="WP_108129788.1">
    <property type="nucleotide sequence ID" value="NZ_QBKP01000012.1"/>
</dbReference>
<dbReference type="OrthoDB" id="7764375at2"/>
<sequence>MRTEDLISRLVAEPPRPPLRAAAMALAMLVALALPLGWFLGSMGMRPDLEAALLAPVTAAKSLLPFVLGATSVALALHLARPEARVGRRLVPAALVGLAALGLWLGFWVQTPTQALGAAIRGSTQVKCLTTITLMSLPPLAVGLLMLRRGASSAPALSGAVLGLACGGMAAAGYALHCTEDNPLFYVTWYGAAILAAGGIGALLGWRLLRW</sequence>
<evidence type="ECO:0000256" key="1">
    <source>
        <dbReference type="SAM" id="Phobius"/>
    </source>
</evidence>